<keyword evidence="1" id="KW-0472">Membrane</keyword>
<comment type="caution">
    <text evidence="2">The sequence shown here is derived from an EMBL/GenBank/DDBJ whole genome shotgun (WGS) entry which is preliminary data.</text>
</comment>
<organism evidence="2">
    <name type="scientific">bioreactor metagenome</name>
    <dbReference type="NCBI Taxonomy" id="1076179"/>
    <lineage>
        <taxon>unclassified sequences</taxon>
        <taxon>metagenomes</taxon>
        <taxon>ecological metagenomes</taxon>
    </lineage>
</organism>
<reference evidence="2" key="1">
    <citation type="submission" date="2019-08" db="EMBL/GenBank/DDBJ databases">
        <authorList>
            <person name="Kucharzyk K."/>
            <person name="Murdoch R.W."/>
            <person name="Higgins S."/>
            <person name="Loffler F."/>
        </authorList>
    </citation>
    <scope>NUCLEOTIDE SEQUENCE</scope>
</reference>
<feature type="transmembrane region" description="Helical" evidence="1">
    <location>
        <begin position="100"/>
        <end position="118"/>
    </location>
</feature>
<gene>
    <name evidence="2" type="ORF">SDC9_187055</name>
</gene>
<name>A0A645HKJ9_9ZZZZ</name>
<keyword evidence="1" id="KW-1133">Transmembrane helix</keyword>
<evidence type="ECO:0000256" key="1">
    <source>
        <dbReference type="SAM" id="Phobius"/>
    </source>
</evidence>
<dbReference type="AlphaFoldDB" id="A0A645HKJ9"/>
<keyword evidence="1" id="KW-0812">Transmembrane</keyword>
<protein>
    <submittedName>
        <fullName evidence="2">Uncharacterized protein</fullName>
    </submittedName>
</protein>
<dbReference type="EMBL" id="VSSQ01095398">
    <property type="protein sequence ID" value="MPN39527.1"/>
    <property type="molecule type" value="Genomic_DNA"/>
</dbReference>
<evidence type="ECO:0000313" key="2">
    <source>
        <dbReference type="EMBL" id="MPN39527.1"/>
    </source>
</evidence>
<accession>A0A645HKJ9</accession>
<sequence length="175" mass="20766">MNSGRQKSPMLDLPDQWIVALFVEKIWHRFARQLLNLTPFGHQLYVHRLKTKCFGVIEKILVCYKEIIVLLGSPHGPKFGNPYAFGHIEFRLKAFYKLRYIPPGLLFTYPFVCCILFFQQLVIPNFARAKQYPPEWRMYDSGPVRKHRGCHLCNETSHTWQRNPVVFQNKGFKYF</sequence>
<proteinExistence type="predicted"/>